<evidence type="ECO:0000313" key="11">
    <source>
        <dbReference type="Proteomes" id="UP000762703"/>
    </source>
</evidence>
<dbReference type="GO" id="GO:0051539">
    <property type="term" value="F:4 iron, 4 sulfur cluster binding"/>
    <property type="evidence" value="ECO:0007669"/>
    <property type="project" value="UniProtKB-KW"/>
</dbReference>
<dbReference type="PANTHER" id="PTHR30352:SF4">
    <property type="entry name" value="PYRUVATE FORMATE-LYASE 2-ACTIVATING ENZYME"/>
    <property type="match status" value="1"/>
</dbReference>
<gene>
    <name evidence="10" type="ORF">E7Z73_06060</name>
</gene>
<keyword evidence="3" id="KW-0004">4Fe-4S</keyword>
<evidence type="ECO:0000259" key="9">
    <source>
        <dbReference type="PROSITE" id="PS51918"/>
    </source>
</evidence>
<dbReference type="Proteomes" id="UP000762703">
    <property type="component" value="Unassembled WGS sequence"/>
</dbReference>
<sequence length="236" mass="27065">MKVKITDIQHFSLHDGEGIRTTVFLKGCNLKCPWCANPECISPKIEKSFGRYISLDELKTEILKDKPYYKTGGGVTFSGGEPLLQIKELEPLLKSLDINVCFETALFVNENRVKLANEYADELIIDIKMLNPENAKNVLGGNVNQFLSNLNIIDLSKTTFRIPATKYSLADSQEICELIKSYPPKKIDIFKLHNLAKRKYEILEKEFYTEDITDSQINDFKDQLKDVFDNLEIIEF</sequence>
<accession>A0A8T3VB10</accession>
<dbReference type="PROSITE" id="PS51918">
    <property type="entry name" value="RADICAL_SAM"/>
    <property type="match status" value="1"/>
</dbReference>
<comment type="similarity">
    <text evidence="2">Belongs to the organic radical-activating enzymes family.</text>
</comment>
<dbReference type="SFLD" id="SFLDS00029">
    <property type="entry name" value="Radical_SAM"/>
    <property type="match status" value="1"/>
</dbReference>
<keyword evidence="6" id="KW-0560">Oxidoreductase</keyword>
<dbReference type="InterPro" id="IPR034457">
    <property type="entry name" value="Organic_radical-activating"/>
</dbReference>
<protein>
    <submittedName>
        <fullName evidence="10">4Fe-4S cluster-binding domain-containing protein</fullName>
    </submittedName>
</protein>
<dbReference type="InterPro" id="IPR007197">
    <property type="entry name" value="rSAM"/>
</dbReference>
<evidence type="ECO:0000256" key="4">
    <source>
        <dbReference type="ARBA" id="ARBA00022691"/>
    </source>
</evidence>
<evidence type="ECO:0000256" key="6">
    <source>
        <dbReference type="ARBA" id="ARBA00023002"/>
    </source>
</evidence>
<dbReference type="AlphaFoldDB" id="A0A8T3VB10"/>
<dbReference type="InterPro" id="IPR013785">
    <property type="entry name" value="Aldolase_TIM"/>
</dbReference>
<evidence type="ECO:0000256" key="8">
    <source>
        <dbReference type="ARBA" id="ARBA00023014"/>
    </source>
</evidence>
<dbReference type="SUPFAM" id="SSF102114">
    <property type="entry name" value="Radical SAM enzymes"/>
    <property type="match status" value="1"/>
</dbReference>
<dbReference type="RefSeq" id="WP_303736932.1">
    <property type="nucleotide sequence ID" value="NZ_SUTE01000043.1"/>
</dbReference>
<dbReference type="SFLD" id="SFLDG01066">
    <property type="entry name" value="organic_radical-activating_enz"/>
    <property type="match status" value="1"/>
</dbReference>
<dbReference type="CDD" id="cd01335">
    <property type="entry name" value="Radical_SAM"/>
    <property type="match status" value="1"/>
</dbReference>
<comment type="cofactor">
    <cofactor evidence="1">
        <name>[4Fe-4S] cluster</name>
        <dbReference type="ChEBI" id="CHEBI:49883"/>
    </cofactor>
</comment>
<dbReference type="PANTHER" id="PTHR30352">
    <property type="entry name" value="PYRUVATE FORMATE-LYASE-ACTIVATING ENZYME"/>
    <property type="match status" value="1"/>
</dbReference>
<evidence type="ECO:0000256" key="3">
    <source>
        <dbReference type="ARBA" id="ARBA00022485"/>
    </source>
</evidence>
<evidence type="ECO:0000313" key="10">
    <source>
        <dbReference type="EMBL" id="MBE6505289.1"/>
    </source>
</evidence>
<reference evidence="10" key="1">
    <citation type="submission" date="2019-04" db="EMBL/GenBank/DDBJ databases">
        <title>Evolution of Biomass-Degrading Anaerobic Consortia Revealed by Metagenomics.</title>
        <authorList>
            <person name="Peng X."/>
        </authorList>
    </citation>
    <scope>NUCLEOTIDE SEQUENCE</scope>
    <source>
        <strain evidence="10">SIG12</strain>
    </source>
</reference>
<keyword evidence="8" id="KW-0411">Iron-sulfur</keyword>
<keyword evidence="4" id="KW-0949">S-adenosyl-L-methionine</keyword>
<dbReference type="EMBL" id="SUTE01000043">
    <property type="protein sequence ID" value="MBE6505289.1"/>
    <property type="molecule type" value="Genomic_DNA"/>
</dbReference>
<evidence type="ECO:0000256" key="5">
    <source>
        <dbReference type="ARBA" id="ARBA00022723"/>
    </source>
</evidence>
<evidence type="ECO:0000256" key="1">
    <source>
        <dbReference type="ARBA" id="ARBA00001966"/>
    </source>
</evidence>
<dbReference type="GO" id="GO:0046872">
    <property type="term" value="F:metal ion binding"/>
    <property type="evidence" value="ECO:0007669"/>
    <property type="project" value="UniProtKB-KW"/>
</dbReference>
<evidence type="ECO:0000256" key="7">
    <source>
        <dbReference type="ARBA" id="ARBA00023004"/>
    </source>
</evidence>
<feature type="domain" description="Radical SAM core" evidence="9">
    <location>
        <begin position="14"/>
        <end position="235"/>
    </location>
</feature>
<comment type="caution">
    <text evidence="10">The sequence shown here is derived from an EMBL/GenBank/DDBJ whole genome shotgun (WGS) entry which is preliminary data.</text>
</comment>
<dbReference type="InterPro" id="IPR058240">
    <property type="entry name" value="rSAM_sf"/>
</dbReference>
<dbReference type="Gene3D" id="3.20.20.70">
    <property type="entry name" value="Aldolase class I"/>
    <property type="match status" value="1"/>
</dbReference>
<organism evidence="10 11">
    <name type="scientific">Methanobrevibacter millerae</name>
    <dbReference type="NCBI Taxonomy" id="230361"/>
    <lineage>
        <taxon>Archaea</taxon>
        <taxon>Methanobacteriati</taxon>
        <taxon>Methanobacteriota</taxon>
        <taxon>Methanomada group</taxon>
        <taxon>Methanobacteria</taxon>
        <taxon>Methanobacteriales</taxon>
        <taxon>Methanobacteriaceae</taxon>
        <taxon>Methanobrevibacter</taxon>
    </lineage>
</organism>
<dbReference type="InterPro" id="IPR001989">
    <property type="entry name" value="Radical_activat_CS"/>
</dbReference>
<keyword evidence="7" id="KW-0408">Iron</keyword>
<dbReference type="PROSITE" id="PS01087">
    <property type="entry name" value="RADICAL_ACTIVATING"/>
    <property type="match status" value="1"/>
</dbReference>
<proteinExistence type="inferred from homology"/>
<keyword evidence="5" id="KW-0479">Metal-binding</keyword>
<name>A0A8T3VB10_9EURY</name>
<evidence type="ECO:0000256" key="2">
    <source>
        <dbReference type="ARBA" id="ARBA00009777"/>
    </source>
</evidence>
<dbReference type="Pfam" id="PF13353">
    <property type="entry name" value="Fer4_12"/>
    <property type="match status" value="1"/>
</dbReference>
<dbReference type="GO" id="GO:0016491">
    <property type="term" value="F:oxidoreductase activity"/>
    <property type="evidence" value="ECO:0007669"/>
    <property type="project" value="UniProtKB-KW"/>
</dbReference>